<dbReference type="FunCoup" id="G1PJH6">
    <property type="interactions" value="3705"/>
</dbReference>
<keyword evidence="13" id="KW-1185">Reference proteome</keyword>
<evidence type="ECO:0000256" key="5">
    <source>
        <dbReference type="ARBA" id="ARBA00022679"/>
    </source>
</evidence>
<dbReference type="GeneTree" id="ENSGT00940000156059"/>
<dbReference type="CDD" id="cd02440">
    <property type="entry name" value="AdoMet_MTases"/>
    <property type="match status" value="1"/>
</dbReference>
<dbReference type="Proteomes" id="UP000001074">
    <property type="component" value="Unassembled WGS sequence"/>
</dbReference>
<dbReference type="SUPFAM" id="SSF53335">
    <property type="entry name" value="S-adenosyl-L-methionine-dependent methyltransferases"/>
    <property type="match status" value="1"/>
</dbReference>
<dbReference type="PIRSF" id="PIRSF037755">
    <property type="entry name" value="Mettl2_prd"/>
    <property type="match status" value="1"/>
</dbReference>
<reference evidence="12 13" key="1">
    <citation type="journal article" date="2011" name="Nature">
        <title>A high-resolution map of human evolutionary constraint using 29 mammals.</title>
        <authorList>
            <person name="Lindblad-Toh K."/>
            <person name="Garber M."/>
            <person name="Zuk O."/>
            <person name="Lin M.F."/>
            <person name="Parker B.J."/>
            <person name="Washietl S."/>
            <person name="Kheradpour P."/>
            <person name="Ernst J."/>
            <person name="Jordan G."/>
            <person name="Mauceli E."/>
            <person name="Ward L.D."/>
            <person name="Lowe C.B."/>
            <person name="Holloway A.K."/>
            <person name="Clamp M."/>
            <person name="Gnerre S."/>
            <person name="Alfoldi J."/>
            <person name="Beal K."/>
            <person name="Chang J."/>
            <person name="Clawson H."/>
            <person name="Cuff J."/>
            <person name="Di Palma F."/>
            <person name="Fitzgerald S."/>
            <person name="Flicek P."/>
            <person name="Guttman M."/>
            <person name="Hubisz M.J."/>
            <person name="Jaffe D.B."/>
            <person name="Jungreis I."/>
            <person name="Kent W.J."/>
            <person name="Kostka D."/>
            <person name="Lara M."/>
            <person name="Martins A.L."/>
            <person name="Massingham T."/>
            <person name="Moltke I."/>
            <person name="Raney B.J."/>
            <person name="Rasmussen M.D."/>
            <person name="Robinson J."/>
            <person name="Stark A."/>
            <person name="Vilella A.J."/>
            <person name="Wen J."/>
            <person name="Xie X."/>
            <person name="Zody M.C."/>
            <person name="Baldwin J."/>
            <person name="Bloom T."/>
            <person name="Chin C.W."/>
            <person name="Heiman D."/>
            <person name="Nicol R."/>
            <person name="Nusbaum C."/>
            <person name="Young S."/>
            <person name="Wilkinson J."/>
            <person name="Worley K.C."/>
            <person name="Kovar C.L."/>
            <person name="Muzny D.M."/>
            <person name="Gibbs R.A."/>
            <person name="Cree A."/>
            <person name="Dihn H.H."/>
            <person name="Fowler G."/>
            <person name="Jhangiani S."/>
            <person name="Joshi V."/>
            <person name="Lee S."/>
            <person name="Lewis L.R."/>
            <person name="Nazareth L.V."/>
            <person name="Okwuonu G."/>
            <person name="Santibanez J."/>
            <person name="Warren W.C."/>
            <person name="Mardis E.R."/>
            <person name="Weinstock G.M."/>
            <person name="Wilson R.K."/>
            <person name="Delehaunty K."/>
            <person name="Dooling D."/>
            <person name="Fronik C."/>
            <person name="Fulton L."/>
            <person name="Fulton B."/>
            <person name="Graves T."/>
            <person name="Minx P."/>
            <person name="Sodergren E."/>
            <person name="Birney E."/>
            <person name="Margulies E.H."/>
            <person name="Herrero J."/>
            <person name="Green E.D."/>
            <person name="Haussler D."/>
            <person name="Siepel A."/>
            <person name="Goldman N."/>
            <person name="Pollard K.S."/>
            <person name="Pedersen J.S."/>
            <person name="Lander E.S."/>
            <person name="Kellis M."/>
        </authorList>
    </citation>
    <scope>NUCLEOTIDE SEQUENCE [LARGE SCALE GENOMIC DNA]</scope>
</reference>
<dbReference type="EMBL" id="AAPE02024429">
    <property type="status" value="NOT_ANNOTATED_CDS"/>
    <property type="molecule type" value="Genomic_DNA"/>
</dbReference>
<evidence type="ECO:0000256" key="7">
    <source>
        <dbReference type="ARBA" id="ARBA00022694"/>
    </source>
</evidence>
<evidence type="ECO:0000256" key="8">
    <source>
        <dbReference type="ARBA" id="ARBA00048054"/>
    </source>
</evidence>
<keyword evidence="4 10" id="KW-0489">Methyltransferase</keyword>
<dbReference type="Pfam" id="PF08242">
    <property type="entry name" value="Methyltransf_12"/>
    <property type="match status" value="1"/>
</dbReference>
<comment type="similarity">
    <text evidence="2 10">Belongs to the methyltransferase superfamily. METL family.</text>
</comment>
<comment type="function">
    <text evidence="10">S-adenosyl-L-methionine-dependent methyltransferase.</text>
</comment>
<dbReference type="HOGENOM" id="CLU_029724_0_2_1"/>
<gene>
    <name evidence="12" type="primary">METTL2A</name>
</gene>
<proteinExistence type="inferred from homology"/>
<evidence type="ECO:0000256" key="3">
    <source>
        <dbReference type="ARBA" id="ARBA00022490"/>
    </source>
</evidence>
<dbReference type="GO" id="GO:0005737">
    <property type="term" value="C:cytoplasm"/>
    <property type="evidence" value="ECO:0007669"/>
    <property type="project" value="UniProtKB-SubCell"/>
</dbReference>
<dbReference type="AlphaFoldDB" id="G1PJH6"/>
<dbReference type="GO" id="GO:0052735">
    <property type="term" value="F:tRNA (cytidine-3-)-methyltransferase activity"/>
    <property type="evidence" value="ECO:0007669"/>
    <property type="project" value="Ensembl"/>
</dbReference>
<protein>
    <recommendedName>
        <fullName evidence="10">tRNA N(3)-cytidine methyltransferase</fullName>
        <ecNumber evidence="10">2.1.1.-</ecNumber>
    </recommendedName>
</protein>
<accession>G1PJH6</accession>
<reference evidence="12" key="2">
    <citation type="submission" date="2025-08" db="UniProtKB">
        <authorList>
            <consortium name="Ensembl"/>
        </authorList>
    </citation>
    <scope>IDENTIFICATION</scope>
</reference>
<keyword evidence="6" id="KW-0949">S-adenosyl-L-methionine</keyword>
<evidence type="ECO:0000313" key="12">
    <source>
        <dbReference type="Ensembl" id="ENSMLUP00000010905.2"/>
    </source>
</evidence>
<dbReference type="InterPro" id="IPR029063">
    <property type="entry name" value="SAM-dependent_MTases_sf"/>
</dbReference>
<evidence type="ECO:0000256" key="6">
    <source>
        <dbReference type="ARBA" id="ARBA00022691"/>
    </source>
</evidence>
<comment type="subcellular location">
    <subcellularLocation>
        <location evidence="1">Cytoplasm</location>
    </subcellularLocation>
</comment>
<keyword evidence="7" id="KW-0819">tRNA processing</keyword>
<evidence type="ECO:0000256" key="9">
    <source>
        <dbReference type="ARBA" id="ARBA00049374"/>
    </source>
</evidence>
<organism evidence="12 13">
    <name type="scientific">Myotis lucifugus</name>
    <name type="common">Little brown bat</name>
    <dbReference type="NCBI Taxonomy" id="59463"/>
    <lineage>
        <taxon>Eukaryota</taxon>
        <taxon>Metazoa</taxon>
        <taxon>Chordata</taxon>
        <taxon>Craniata</taxon>
        <taxon>Vertebrata</taxon>
        <taxon>Euteleostomi</taxon>
        <taxon>Mammalia</taxon>
        <taxon>Eutheria</taxon>
        <taxon>Laurasiatheria</taxon>
        <taxon>Chiroptera</taxon>
        <taxon>Yangochiroptera</taxon>
        <taxon>Vespertilionidae</taxon>
        <taxon>Myotis</taxon>
    </lineage>
</organism>
<feature type="domain" description="Methyltransferase type 12" evidence="11">
    <location>
        <begin position="181"/>
        <end position="283"/>
    </location>
</feature>
<evidence type="ECO:0000256" key="10">
    <source>
        <dbReference type="PIRNR" id="PIRNR037755"/>
    </source>
</evidence>
<evidence type="ECO:0000256" key="1">
    <source>
        <dbReference type="ARBA" id="ARBA00004496"/>
    </source>
</evidence>
<dbReference type="PANTHER" id="PTHR22809:SF4">
    <property type="entry name" value="TRNA N(3)-METHYLCYTIDINE METHYLTRANSFERASE METTL2A-RELATED"/>
    <property type="match status" value="1"/>
</dbReference>
<dbReference type="GO" id="GO:0030488">
    <property type="term" value="P:tRNA methylation"/>
    <property type="evidence" value="ECO:0007669"/>
    <property type="project" value="Ensembl"/>
</dbReference>
<reference evidence="12" key="3">
    <citation type="submission" date="2025-09" db="UniProtKB">
        <authorList>
            <consortium name="Ensembl"/>
        </authorList>
    </citation>
    <scope>IDENTIFICATION</scope>
</reference>
<dbReference type="OMA" id="PAKYWDI"/>
<keyword evidence="5 10" id="KW-0808">Transferase</keyword>
<name>G1PJH6_MYOLU</name>
<dbReference type="EC" id="2.1.1.-" evidence="10"/>
<dbReference type="InterPro" id="IPR026113">
    <property type="entry name" value="METTL2/6/8-like"/>
</dbReference>
<evidence type="ECO:0000313" key="13">
    <source>
        <dbReference type="Proteomes" id="UP000001074"/>
    </source>
</evidence>
<dbReference type="Ensembl" id="ENSMLUT00000011972.2">
    <property type="protein sequence ID" value="ENSMLUP00000010905.2"/>
    <property type="gene ID" value="ENSMLUG00000011972.2"/>
</dbReference>
<sequence>MADSSPESGARRPQFGSRLLSDPARVFHHNAWDNVEWSAEQAAAAQRKVQENSAQRVCPEKQVDYETNAHKYWNDFYKIHENGFFKDRHWLFTEFPELAPIQNQNHLMDLLSENKRSEVPECRSNADGPGLITEEQHECSSHSLGHKTQTLPVEEKVTQKLSHLEISADEFPGSSATYRILEVGCGVGNTVFPILQTNNDPRLFVYCCDFSSTAIQLVKTNSAYDAARCFAFVHDLCDEDQSYPIPRDSLDVIILIFVLSAIVPEKMQKAITRLSRLLKPGGMMLLRDYGRHDMAQLRFKKGQCLSENFYVRGDGTRVYFFTQDELDTLFTTAGLEKVQNLVDRRLQVNRGKQLTMYRVWIQCKYRKPLVANTG</sequence>
<comment type="catalytic activity">
    <reaction evidence="8">
        <text>cytidine(32) in tRNA(Arg)(CCU) + S-adenosyl-L-methionine = N(3)-methylcytidine(32) in tRNA(Arg)(CCU) + S-adenosyl-L-homocysteine + H(+)</text>
        <dbReference type="Rhea" id="RHEA:60912"/>
        <dbReference type="Rhea" id="RHEA-COMP:15710"/>
        <dbReference type="Rhea" id="RHEA-COMP:15712"/>
        <dbReference type="ChEBI" id="CHEBI:15378"/>
        <dbReference type="ChEBI" id="CHEBI:57856"/>
        <dbReference type="ChEBI" id="CHEBI:59789"/>
        <dbReference type="ChEBI" id="CHEBI:74894"/>
        <dbReference type="ChEBI" id="CHEBI:82748"/>
    </reaction>
    <physiologicalReaction direction="left-to-right" evidence="8">
        <dbReference type="Rhea" id="RHEA:60913"/>
    </physiologicalReaction>
</comment>
<evidence type="ECO:0000256" key="4">
    <source>
        <dbReference type="ARBA" id="ARBA00022603"/>
    </source>
</evidence>
<dbReference type="InterPro" id="IPR013217">
    <property type="entry name" value="Methyltransf_12"/>
</dbReference>
<dbReference type="PANTHER" id="PTHR22809">
    <property type="entry name" value="METHYLTRANSFERASE-RELATED"/>
    <property type="match status" value="1"/>
</dbReference>
<evidence type="ECO:0000259" key="11">
    <source>
        <dbReference type="Pfam" id="PF08242"/>
    </source>
</evidence>
<dbReference type="InParanoid" id="G1PJH6"/>
<comment type="catalytic activity">
    <reaction evidence="9">
        <text>cytidine(32) in tRNA(Thr) + S-adenosyl-L-methionine = N(3)-methylcytidine(32) in tRNA(Thr) + S-adenosyl-L-homocysteine + H(+)</text>
        <dbReference type="Rhea" id="RHEA:50960"/>
        <dbReference type="Rhea" id="RHEA-COMP:12850"/>
        <dbReference type="Rhea" id="RHEA-COMP:12852"/>
        <dbReference type="ChEBI" id="CHEBI:15378"/>
        <dbReference type="ChEBI" id="CHEBI:57856"/>
        <dbReference type="ChEBI" id="CHEBI:59789"/>
        <dbReference type="ChEBI" id="CHEBI:74894"/>
        <dbReference type="ChEBI" id="CHEBI:82748"/>
    </reaction>
    <physiologicalReaction direction="left-to-right" evidence="9">
        <dbReference type="Rhea" id="RHEA:50961"/>
    </physiologicalReaction>
</comment>
<dbReference type="Gene3D" id="3.40.50.150">
    <property type="entry name" value="Vaccinia Virus protein VP39"/>
    <property type="match status" value="1"/>
</dbReference>
<dbReference type="eggNOG" id="KOG2361">
    <property type="taxonomic scope" value="Eukaryota"/>
</dbReference>
<dbReference type="STRING" id="59463.ENSMLUP00000010905"/>
<keyword evidence="3" id="KW-0963">Cytoplasm</keyword>
<evidence type="ECO:0000256" key="2">
    <source>
        <dbReference type="ARBA" id="ARBA00009725"/>
    </source>
</evidence>